<dbReference type="EMBL" id="KK583197">
    <property type="protein sequence ID" value="KDO31824.1"/>
    <property type="molecule type" value="Genomic_DNA"/>
</dbReference>
<dbReference type="PANTHER" id="PTHR43102:SF2">
    <property type="entry name" value="GAF DOMAIN-CONTAINING PROTEIN"/>
    <property type="match status" value="1"/>
</dbReference>
<organism evidence="6 7">
    <name type="scientific">Saprolegnia parasitica (strain CBS 223.65)</name>
    <dbReference type="NCBI Taxonomy" id="695850"/>
    <lineage>
        <taxon>Eukaryota</taxon>
        <taxon>Sar</taxon>
        <taxon>Stramenopiles</taxon>
        <taxon>Oomycota</taxon>
        <taxon>Saprolegniomycetes</taxon>
        <taxon>Saprolegniales</taxon>
        <taxon>Saprolegniaceae</taxon>
        <taxon>Saprolegnia</taxon>
    </lineage>
</organism>
<dbReference type="RefSeq" id="XP_012197703.1">
    <property type="nucleotide sequence ID" value="XM_012342313.1"/>
</dbReference>
<accession>A0A067CMA9</accession>
<dbReference type="PROSITE" id="PS50178">
    <property type="entry name" value="ZF_FYVE"/>
    <property type="match status" value="1"/>
</dbReference>
<keyword evidence="7" id="KW-1185">Reference proteome</keyword>
<keyword evidence="1" id="KW-0479">Metal-binding</keyword>
<dbReference type="SMART" id="SM00064">
    <property type="entry name" value="FYVE"/>
    <property type="match status" value="1"/>
</dbReference>
<dbReference type="Pfam" id="PF01363">
    <property type="entry name" value="FYVE"/>
    <property type="match status" value="1"/>
</dbReference>
<evidence type="ECO:0000313" key="6">
    <source>
        <dbReference type="EMBL" id="KDO31824.1"/>
    </source>
</evidence>
<dbReference type="GeneID" id="24126227"/>
<evidence type="ECO:0000313" key="7">
    <source>
        <dbReference type="Proteomes" id="UP000030745"/>
    </source>
</evidence>
<evidence type="ECO:0000256" key="2">
    <source>
        <dbReference type="ARBA" id="ARBA00022771"/>
    </source>
</evidence>
<dbReference type="Proteomes" id="UP000030745">
    <property type="component" value="Unassembled WGS sequence"/>
</dbReference>
<dbReference type="InterPro" id="IPR011011">
    <property type="entry name" value="Znf_FYVE_PHD"/>
</dbReference>
<protein>
    <recommendedName>
        <fullName evidence="5">FYVE-type domain-containing protein</fullName>
    </recommendedName>
</protein>
<feature type="domain" description="FYVE-type" evidence="5">
    <location>
        <begin position="29"/>
        <end position="96"/>
    </location>
</feature>
<keyword evidence="3" id="KW-0862">Zinc</keyword>
<dbReference type="GO" id="GO:0008270">
    <property type="term" value="F:zinc ion binding"/>
    <property type="evidence" value="ECO:0007669"/>
    <property type="project" value="UniProtKB-KW"/>
</dbReference>
<dbReference type="SUPFAM" id="SSF57903">
    <property type="entry name" value="FYVE/PHD zinc finger"/>
    <property type="match status" value="1"/>
</dbReference>
<dbReference type="Gene3D" id="3.30.40.10">
    <property type="entry name" value="Zinc/RING finger domain, C3HC4 (zinc finger)"/>
    <property type="match status" value="1"/>
</dbReference>
<dbReference type="AlphaFoldDB" id="A0A067CMA9"/>
<sequence>MALPVSIVRAGVEASVVDRLSRPIKDVAWRHSDDCAVCAKAFTGFRHPHVCHLCASVICGACTERVSVERPSARKQRADATALHARVCKDCFFRTFRGRRKSIASTEARIELSSGANRPYYYPDANLQFTGTLRLPPRIVLEANAASPLATDRPDVCTLAAYDELETQREERLDILVALARSAYNCPIAIVARLDRTRGMLTVQARNGWHVERFEAESMLGQDALDDVIVLLNAPRDGYASHPFVRGPPYLRFYASAPIYSSSTVQAVVGLIFVADTLPRQRCDATRLVNLAKIAAPIVAVM</sequence>
<proteinExistence type="predicted"/>
<dbReference type="KEGG" id="spar:SPRG_03744"/>
<dbReference type="OMA" id="RSAYNCP"/>
<dbReference type="VEuPathDB" id="FungiDB:SPRG_03744"/>
<dbReference type="SUPFAM" id="SSF55781">
    <property type="entry name" value="GAF domain-like"/>
    <property type="match status" value="1"/>
</dbReference>
<dbReference type="CDD" id="cd00065">
    <property type="entry name" value="FYVE_like_SF"/>
    <property type="match status" value="1"/>
</dbReference>
<dbReference type="InterPro" id="IPR017455">
    <property type="entry name" value="Znf_FYVE-rel"/>
</dbReference>
<keyword evidence="2 4" id="KW-0863">Zinc-finger</keyword>
<dbReference type="InterPro" id="IPR000306">
    <property type="entry name" value="Znf_FYVE"/>
</dbReference>
<evidence type="ECO:0000256" key="1">
    <source>
        <dbReference type="ARBA" id="ARBA00022723"/>
    </source>
</evidence>
<dbReference type="OrthoDB" id="303614at2759"/>
<dbReference type="STRING" id="695850.A0A067CMA9"/>
<dbReference type="PANTHER" id="PTHR43102">
    <property type="entry name" value="SLR1143 PROTEIN"/>
    <property type="match status" value="1"/>
</dbReference>
<evidence type="ECO:0000256" key="3">
    <source>
        <dbReference type="ARBA" id="ARBA00022833"/>
    </source>
</evidence>
<evidence type="ECO:0000256" key="4">
    <source>
        <dbReference type="PROSITE-ProRule" id="PRU00091"/>
    </source>
</evidence>
<evidence type="ECO:0000259" key="5">
    <source>
        <dbReference type="PROSITE" id="PS50178"/>
    </source>
</evidence>
<name>A0A067CMA9_SAPPC</name>
<gene>
    <name evidence="6" type="ORF">SPRG_03744</name>
</gene>
<reference evidence="6 7" key="1">
    <citation type="journal article" date="2013" name="PLoS Genet.">
        <title>Distinctive expansion of potential virulence genes in the genome of the oomycete fish pathogen Saprolegnia parasitica.</title>
        <authorList>
            <person name="Jiang R.H."/>
            <person name="de Bruijn I."/>
            <person name="Haas B.J."/>
            <person name="Belmonte R."/>
            <person name="Lobach L."/>
            <person name="Christie J."/>
            <person name="van den Ackerveken G."/>
            <person name="Bottin A."/>
            <person name="Bulone V."/>
            <person name="Diaz-Moreno S.M."/>
            <person name="Dumas B."/>
            <person name="Fan L."/>
            <person name="Gaulin E."/>
            <person name="Govers F."/>
            <person name="Grenville-Briggs L.J."/>
            <person name="Horner N.R."/>
            <person name="Levin J.Z."/>
            <person name="Mammella M."/>
            <person name="Meijer H.J."/>
            <person name="Morris P."/>
            <person name="Nusbaum C."/>
            <person name="Oome S."/>
            <person name="Phillips A.J."/>
            <person name="van Rooyen D."/>
            <person name="Rzeszutek E."/>
            <person name="Saraiva M."/>
            <person name="Secombes C.J."/>
            <person name="Seidl M.F."/>
            <person name="Snel B."/>
            <person name="Stassen J.H."/>
            <person name="Sykes S."/>
            <person name="Tripathy S."/>
            <person name="van den Berg H."/>
            <person name="Vega-Arreguin J.C."/>
            <person name="Wawra S."/>
            <person name="Young S.K."/>
            <person name="Zeng Q."/>
            <person name="Dieguez-Uribeondo J."/>
            <person name="Russ C."/>
            <person name="Tyler B.M."/>
            <person name="van West P."/>
        </authorList>
    </citation>
    <scope>NUCLEOTIDE SEQUENCE [LARGE SCALE GENOMIC DNA]</scope>
    <source>
        <strain evidence="6 7">CBS 223.65</strain>
    </source>
</reference>
<dbReference type="InterPro" id="IPR013083">
    <property type="entry name" value="Znf_RING/FYVE/PHD"/>
</dbReference>